<reference evidence="1 2" key="1">
    <citation type="submission" date="2024-02" db="EMBL/GenBank/DDBJ databases">
        <authorList>
            <person name="Chen Y."/>
            <person name="Shah S."/>
            <person name="Dougan E. K."/>
            <person name="Thang M."/>
            <person name="Chan C."/>
        </authorList>
    </citation>
    <scope>NUCLEOTIDE SEQUENCE [LARGE SCALE GENOMIC DNA]</scope>
</reference>
<sequence>MSEPMKLYYFPLMAKGLGPALVAEFSGLPWVGPKDLGFTRDDWPKLKESGKCHFGQLPLLENGSVRVSQCLAIVNYMARLSGMEGATPEEFAMSQSLLAEGEDLYAAMQKFQPTVSVKLGDLGRDGMTRKGDREAFTKFWEEWVPDQMRKLDALVNGDQFTSTTTVGELYLWSMLHQMKLCQPSLFSGTDQLASFYTRLENDPKVQRVVTGKSSFGELNQYFVNPE</sequence>
<proteinExistence type="predicted"/>
<evidence type="ECO:0000313" key="2">
    <source>
        <dbReference type="Proteomes" id="UP001642464"/>
    </source>
</evidence>
<keyword evidence="2" id="KW-1185">Reference proteome</keyword>
<dbReference type="PANTHER" id="PTHR11571">
    <property type="entry name" value="GLUTATHIONE S-TRANSFERASE"/>
    <property type="match status" value="1"/>
</dbReference>
<dbReference type="SUPFAM" id="SSF52833">
    <property type="entry name" value="Thioredoxin-like"/>
    <property type="match status" value="1"/>
</dbReference>
<comment type="caution">
    <text evidence="1">The sequence shown here is derived from an EMBL/GenBank/DDBJ whole genome shotgun (WGS) entry which is preliminary data.</text>
</comment>
<dbReference type="Proteomes" id="UP001642464">
    <property type="component" value="Unassembled WGS sequence"/>
</dbReference>
<protein>
    <submittedName>
        <fullName evidence="1">Uncharacterized protein</fullName>
    </submittedName>
</protein>
<dbReference type="PROSITE" id="PS50404">
    <property type="entry name" value="GST_NTER"/>
    <property type="match status" value="1"/>
</dbReference>
<evidence type="ECO:0000313" key="1">
    <source>
        <dbReference type="EMBL" id="CAK9031126.1"/>
    </source>
</evidence>
<dbReference type="InterPro" id="IPR050213">
    <property type="entry name" value="GST_superfamily"/>
</dbReference>
<dbReference type="InterPro" id="IPR036249">
    <property type="entry name" value="Thioredoxin-like_sf"/>
</dbReference>
<name>A0ABP0KW54_9DINO</name>
<dbReference type="InterPro" id="IPR004046">
    <property type="entry name" value="GST_C"/>
</dbReference>
<dbReference type="InterPro" id="IPR004045">
    <property type="entry name" value="Glutathione_S-Trfase_N"/>
</dbReference>
<dbReference type="Pfam" id="PF14497">
    <property type="entry name" value="GST_C_3"/>
    <property type="match status" value="1"/>
</dbReference>
<dbReference type="SUPFAM" id="SSF47616">
    <property type="entry name" value="GST C-terminal domain-like"/>
    <property type="match status" value="1"/>
</dbReference>
<accession>A0ABP0KW54</accession>
<dbReference type="InterPro" id="IPR036282">
    <property type="entry name" value="Glutathione-S-Trfase_C_sf"/>
</dbReference>
<dbReference type="EMBL" id="CAXAMM010013336">
    <property type="protein sequence ID" value="CAK9031126.1"/>
    <property type="molecule type" value="Genomic_DNA"/>
</dbReference>
<dbReference type="Gene3D" id="1.20.1050.10">
    <property type="match status" value="1"/>
</dbReference>
<gene>
    <name evidence="1" type="ORF">SCF082_LOCUS19510</name>
</gene>
<dbReference type="Gene3D" id="3.40.30.10">
    <property type="entry name" value="Glutaredoxin"/>
    <property type="match status" value="1"/>
</dbReference>
<organism evidence="1 2">
    <name type="scientific">Durusdinium trenchii</name>
    <dbReference type="NCBI Taxonomy" id="1381693"/>
    <lineage>
        <taxon>Eukaryota</taxon>
        <taxon>Sar</taxon>
        <taxon>Alveolata</taxon>
        <taxon>Dinophyceae</taxon>
        <taxon>Suessiales</taxon>
        <taxon>Symbiodiniaceae</taxon>
        <taxon>Durusdinium</taxon>
    </lineage>
</organism>